<dbReference type="EMBL" id="SPOF01000035">
    <property type="protein sequence ID" value="TIB09974.1"/>
    <property type="molecule type" value="Genomic_DNA"/>
</dbReference>
<dbReference type="Proteomes" id="UP000310689">
    <property type="component" value="Unassembled WGS sequence"/>
</dbReference>
<dbReference type="OrthoDB" id="10509519at2759"/>
<reference evidence="4 5" key="1">
    <citation type="submission" date="2019-03" db="EMBL/GenBank/DDBJ databases">
        <title>Sequencing 23 genomes of Wallemia ichthyophaga.</title>
        <authorList>
            <person name="Gostincar C."/>
        </authorList>
    </citation>
    <scope>NUCLEOTIDE SEQUENCE [LARGE SCALE GENOMIC DNA]</scope>
    <source>
        <strain evidence="3 5">EXF-6200</strain>
        <strain evidence="2 4">EXF-8621</strain>
    </source>
</reference>
<dbReference type="EMBL" id="SPOI01000079">
    <property type="protein sequence ID" value="TIB38017.1"/>
    <property type="molecule type" value="Genomic_DNA"/>
</dbReference>
<evidence type="ECO:0000313" key="3">
    <source>
        <dbReference type="EMBL" id="TIB38017.1"/>
    </source>
</evidence>
<dbReference type="AlphaFoldDB" id="A0A4T0K1Y6"/>
<gene>
    <name evidence="3" type="ORF">E3P86_01898</name>
    <name evidence="2" type="ORF">E3P90_03035</name>
</gene>
<protein>
    <submittedName>
        <fullName evidence="2">Uncharacterized protein</fullName>
    </submittedName>
</protein>
<organism evidence="2 4">
    <name type="scientific">Wallemia ichthyophaga</name>
    <dbReference type="NCBI Taxonomy" id="245174"/>
    <lineage>
        <taxon>Eukaryota</taxon>
        <taxon>Fungi</taxon>
        <taxon>Dikarya</taxon>
        <taxon>Basidiomycota</taxon>
        <taxon>Wallemiomycotina</taxon>
        <taxon>Wallemiomycetes</taxon>
        <taxon>Wallemiales</taxon>
        <taxon>Wallemiaceae</taxon>
        <taxon>Wallemia</taxon>
    </lineage>
</organism>
<feature type="compositionally biased region" description="Basic residues" evidence="1">
    <location>
        <begin position="216"/>
        <end position="227"/>
    </location>
</feature>
<evidence type="ECO:0000313" key="4">
    <source>
        <dbReference type="Proteomes" id="UP000306954"/>
    </source>
</evidence>
<name>A0A4T0K1Y6_WALIC</name>
<evidence type="ECO:0000313" key="5">
    <source>
        <dbReference type="Proteomes" id="UP000310689"/>
    </source>
</evidence>
<feature type="region of interest" description="Disordered" evidence="1">
    <location>
        <begin position="52"/>
        <end position="227"/>
    </location>
</feature>
<feature type="compositionally biased region" description="Polar residues" evidence="1">
    <location>
        <begin position="188"/>
        <end position="204"/>
    </location>
</feature>
<feature type="compositionally biased region" description="Acidic residues" evidence="1">
    <location>
        <begin position="151"/>
        <end position="162"/>
    </location>
</feature>
<proteinExistence type="predicted"/>
<evidence type="ECO:0000256" key="1">
    <source>
        <dbReference type="SAM" id="MobiDB-lite"/>
    </source>
</evidence>
<accession>A0A4T0K1Y6</accession>
<dbReference type="OMA" id="PDISHKR"/>
<sequence length="227" mass="25063">MTMFKLPDISHKRADAVVALSTQSTNDLDNVHRFSEDRRMSATESLLMLSPKARPVNSNTYAPASHTATTPKSMSTSLPQSNTMRKTRSSSLAGSLPPSPPLTPATPIAFPSPRVAPVRRNSRDNSPASLNDDPLDLYAENIETPFKLDGLEEEEEEEEEVVADAKQQHDTSFVFNMDSFAGPHKKTSSQPNSRSPSRGRQSHQPLAPDELDERGRSRHRNTSRGRS</sequence>
<dbReference type="Proteomes" id="UP000306954">
    <property type="component" value="Unassembled WGS sequence"/>
</dbReference>
<evidence type="ECO:0000313" key="2">
    <source>
        <dbReference type="EMBL" id="TIB09974.1"/>
    </source>
</evidence>
<feature type="compositionally biased region" description="Polar residues" evidence="1">
    <location>
        <begin position="56"/>
        <end position="84"/>
    </location>
</feature>
<comment type="caution">
    <text evidence="2">The sequence shown here is derived from an EMBL/GenBank/DDBJ whole genome shotgun (WGS) entry which is preliminary data.</text>
</comment>